<feature type="domain" description="Thioredoxin" evidence="4">
    <location>
        <begin position="15"/>
        <end position="149"/>
    </location>
</feature>
<dbReference type="RefSeq" id="WP_116855983.1">
    <property type="nucleotide sequence ID" value="NZ_QTJV01000009.1"/>
</dbReference>
<dbReference type="Gene3D" id="1.25.40.10">
    <property type="entry name" value="Tetratricopeptide repeat domain"/>
    <property type="match status" value="1"/>
</dbReference>
<dbReference type="SUPFAM" id="SSF52833">
    <property type="entry name" value="Thioredoxin-like"/>
    <property type="match status" value="1"/>
</dbReference>
<dbReference type="PANTHER" id="PTHR15337:SF11">
    <property type="entry name" value="THIOREDOXIN DOMAIN-CONTAINING PROTEIN"/>
    <property type="match status" value="1"/>
</dbReference>
<comment type="caution">
    <text evidence="5">The sequence shown here is derived from an EMBL/GenBank/DDBJ whole genome shotgun (WGS) entry which is preliminary data.</text>
</comment>
<dbReference type="Pfam" id="PF00085">
    <property type="entry name" value="Thioredoxin"/>
    <property type="match status" value="1"/>
</dbReference>
<reference evidence="5 6" key="1">
    <citation type="submission" date="2018-08" db="EMBL/GenBank/DDBJ databases">
        <title>Chitinophaga sp. K20C18050901, a novel bacterium isolated from forest soil.</title>
        <authorList>
            <person name="Wang C."/>
        </authorList>
    </citation>
    <scope>NUCLEOTIDE SEQUENCE [LARGE SCALE GENOMIC DNA]</scope>
    <source>
        <strain evidence="5 6">K20C18050901</strain>
    </source>
</reference>
<organism evidence="5 6">
    <name type="scientific">Chitinophaga silvisoli</name>
    <dbReference type="NCBI Taxonomy" id="2291814"/>
    <lineage>
        <taxon>Bacteria</taxon>
        <taxon>Pseudomonadati</taxon>
        <taxon>Bacteroidota</taxon>
        <taxon>Chitinophagia</taxon>
        <taxon>Chitinophagales</taxon>
        <taxon>Chitinophagaceae</taxon>
        <taxon>Chitinophaga</taxon>
    </lineage>
</organism>
<dbReference type="PROSITE" id="PS00194">
    <property type="entry name" value="THIOREDOXIN_1"/>
    <property type="match status" value="1"/>
</dbReference>
<dbReference type="InterPro" id="IPR036249">
    <property type="entry name" value="Thioredoxin-like_sf"/>
</dbReference>
<evidence type="ECO:0000313" key="5">
    <source>
        <dbReference type="EMBL" id="RFM32793.1"/>
    </source>
</evidence>
<gene>
    <name evidence="5" type="ORF">DXN04_24310</name>
</gene>
<evidence type="ECO:0000313" key="6">
    <source>
        <dbReference type="Proteomes" id="UP000261174"/>
    </source>
</evidence>
<sequence>MKKLPSAIKRKSALLLIVLLILSFSQLEAQGIQFASSDLATAINMAKQQNKLLFIDMYTDWCGPCKMMEKEIFPLEKVGQLYNENFICCRINAEKTVGPDLVKKYEVEGYPTFLFITPEGDLIAKGIGYKESPDPFIELGRSAIHKKEINFSVSKMRERYEDNKNNKEFLATYIPQLDSLGLKIELESVLNQYCKILKTPLDADFNLLIKYVFKVNSGAFDFLLENQVAAYQYFNPDSLFPNEKYSKQVQFEGIFNNIIIEGMMDAIAKKNVDEFNQAIARSKKMDHHSPKFPLSISAFSAQFYTRMQDTVAAIRELHHFSDTLLPAILPVASSLDSLEAIQHQTSKGNYLAYLAHITNVTADKFLRYSKLNSDFQKALSLSQQSLKLKPNEPEYLNTSARSYYLLKNKAQAIKIQQQAIEYSKDNKSINEKLVSQLADMQAGKEII</sequence>
<keyword evidence="1 3" id="KW-0732">Signal</keyword>
<dbReference type="AlphaFoldDB" id="A0A3E1NXZ0"/>
<dbReference type="InterPro" id="IPR051099">
    <property type="entry name" value="AGR/TXD"/>
</dbReference>
<dbReference type="OrthoDB" id="120730at2"/>
<keyword evidence="2" id="KW-0676">Redox-active center</keyword>
<evidence type="ECO:0000256" key="1">
    <source>
        <dbReference type="ARBA" id="ARBA00022729"/>
    </source>
</evidence>
<evidence type="ECO:0000256" key="2">
    <source>
        <dbReference type="ARBA" id="ARBA00023284"/>
    </source>
</evidence>
<dbReference type="Gene3D" id="3.40.30.10">
    <property type="entry name" value="Glutaredoxin"/>
    <property type="match status" value="1"/>
</dbReference>
<dbReference type="SUPFAM" id="SSF48452">
    <property type="entry name" value="TPR-like"/>
    <property type="match status" value="1"/>
</dbReference>
<dbReference type="EMBL" id="QTJV01000009">
    <property type="protein sequence ID" value="RFM32793.1"/>
    <property type="molecule type" value="Genomic_DNA"/>
</dbReference>
<evidence type="ECO:0000259" key="4">
    <source>
        <dbReference type="PROSITE" id="PS51352"/>
    </source>
</evidence>
<evidence type="ECO:0000256" key="3">
    <source>
        <dbReference type="SAM" id="SignalP"/>
    </source>
</evidence>
<name>A0A3E1NXZ0_9BACT</name>
<dbReference type="Proteomes" id="UP000261174">
    <property type="component" value="Unassembled WGS sequence"/>
</dbReference>
<keyword evidence="6" id="KW-1185">Reference proteome</keyword>
<dbReference type="GO" id="GO:0006950">
    <property type="term" value="P:response to stress"/>
    <property type="evidence" value="ECO:0007669"/>
    <property type="project" value="UniProtKB-ARBA"/>
</dbReference>
<dbReference type="InterPro" id="IPR013766">
    <property type="entry name" value="Thioredoxin_domain"/>
</dbReference>
<dbReference type="InterPro" id="IPR017937">
    <property type="entry name" value="Thioredoxin_CS"/>
</dbReference>
<dbReference type="CDD" id="cd02947">
    <property type="entry name" value="TRX_family"/>
    <property type="match status" value="1"/>
</dbReference>
<proteinExistence type="predicted"/>
<dbReference type="PROSITE" id="PS51352">
    <property type="entry name" value="THIOREDOXIN_2"/>
    <property type="match status" value="1"/>
</dbReference>
<dbReference type="PANTHER" id="PTHR15337">
    <property type="entry name" value="ANTERIOR GRADIENT PROTEIN-RELATED"/>
    <property type="match status" value="1"/>
</dbReference>
<accession>A0A3E1NXZ0</accession>
<feature type="signal peptide" evidence="3">
    <location>
        <begin position="1"/>
        <end position="29"/>
    </location>
</feature>
<feature type="chain" id="PRO_5017693715" evidence="3">
    <location>
        <begin position="30"/>
        <end position="447"/>
    </location>
</feature>
<dbReference type="InterPro" id="IPR011990">
    <property type="entry name" value="TPR-like_helical_dom_sf"/>
</dbReference>
<protein>
    <submittedName>
        <fullName evidence="5">DUF255 domain-containing protein</fullName>
    </submittedName>
</protein>